<gene>
    <name evidence="2" type="ORF">ABT322_17810</name>
</gene>
<keyword evidence="2" id="KW-0560">Oxidoreductase</keyword>
<dbReference type="Proteomes" id="UP001490330">
    <property type="component" value="Unassembled WGS sequence"/>
</dbReference>
<dbReference type="Gene3D" id="3.30.70.100">
    <property type="match status" value="2"/>
</dbReference>
<evidence type="ECO:0000313" key="3">
    <source>
        <dbReference type="Proteomes" id="UP001490330"/>
    </source>
</evidence>
<sequence>MARDTLPAPAYPDIRRPDAHAVFVTQWYVPGRAAGLALLDEVAGQWRDARPDGVIAFNAYLGTDNDTVLTYVQARHADSYRPFVRTLTGTARAEAVEYRLRRSVVRGTSSSAPGCVVVAAFDVDGAERQERIIEAVVEALDGAPEEQHRGMLTAHFHTSTDGSRVLNYAEWTSDEAHKAFLRGTTRQATLRATGATPGVRPIGFKRYHLHHSIDPRQHATPSGRSTP</sequence>
<dbReference type="EMBL" id="JBEPCV010000016">
    <property type="protein sequence ID" value="MER6905601.1"/>
    <property type="molecule type" value="Genomic_DNA"/>
</dbReference>
<organism evidence="2 3">
    <name type="scientific">Streptomyces flaveolus</name>
    <dbReference type="NCBI Taxonomy" id="67297"/>
    <lineage>
        <taxon>Bacteria</taxon>
        <taxon>Bacillati</taxon>
        <taxon>Actinomycetota</taxon>
        <taxon>Actinomycetes</taxon>
        <taxon>Kitasatosporales</taxon>
        <taxon>Streptomycetaceae</taxon>
        <taxon>Streptomyces</taxon>
    </lineage>
</organism>
<evidence type="ECO:0000259" key="1">
    <source>
        <dbReference type="Pfam" id="PF03992"/>
    </source>
</evidence>
<dbReference type="Pfam" id="PF03992">
    <property type="entry name" value="ABM"/>
    <property type="match status" value="1"/>
</dbReference>
<reference evidence="2 3" key="1">
    <citation type="submission" date="2024-06" db="EMBL/GenBank/DDBJ databases">
        <title>The Natural Products Discovery Center: Release of the First 8490 Sequenced Strains for Exploring Actinobacteria Biosynthetic Diversity.</title>
        <authorList>
            <person name="Kalkreuter E."/>
            <person name="Kautsar S.A."/>
            <person name="Yang D."/>
            <person name="Bader C.D."/>
            <person name="Teijaro C.N."/>
            <person name="Fluegel L."/>
            <person name="Davis C.M."/>
            <person name="Simpson J.R."/>
            <person name="Lauterbach L."/>
            <person name="Steele A.D."/>
            <person name="Gui C."/>
            <person name="Meng S."/>
            <person name="Li G."/>
            <person name="Viehrig K."/>
            <person name="Ye F."/>
            <person name="Su P."/>
            <person name="Kiefer A.F."/>
            <person name="Nichols A."/>
            <person name="Cepeda A.J."/>
            <person name="Yan W."/>
            <person name="Fan B."/>
            <person name="Jiang Y."/>
            <person name="Adhikari A."/>
            <person name="Zheng C.-J."/>
            <person name="Schuster L."/>
            <person name="Cowan T.M."/>
            <person name="Smanski M.J."/>
            <person name="Chevrette M.G."/>
            <person name="De Carvalho L.P.S."/>
            <person name="Shen B."/>
        </authorList>
    </citation>
    <scope>NUCLEOTIDE SEQUENCE [LARGE SCALE GENOMIC DNA]</scope>
    <source>
        <strain evidence="2 3">NPDC000632</strain>
    </source>
</reference>
<dbReference type="RefSeq" id="WP_350722913.1">
    <property type="nucleotide sequence ID" value="NZ_JBEPCO010000039.1"/>
</dbReference>
<feature type="domain" description="ABM" evidence="1">
    <location>
        <begin position="116"/>
        <end position="189"/>
    </location>
</feature>
<dbReference type="InterPro" id="IPR011008">
    <property type="entry name" value="Dimeric_a/b-barrel"/>
</dbReference>
<accession>A0ABV1VGI8</accession>
<dbReference type="GO" id="GO:0004497">
    <property type="term" value="F:monooxygenase activity"/>
    <property type="evidence" value="ECO:0007669"/>
    <property type="project" value="UniProtKB-KW"/>
</dbReference>
<name>A0ABV1VGI8_9ACTN</name>
<keyword evidence="2" id="KW-0503">Monooxygenase</keyword>
<protein>
    <submittedName>
        <fullName evidence="2">Antibiotic biosynthesis monooxygenase</fullName>
    </submittedName>
</protein>
<comment type="caution">
    <text evidence="2">The sequence shown here is derived from an EMBL/GenBank/DDBJ whole genome shotgun (WGS) entry which is preliminary data.</text>
</comment>
<proteinExistence type="predicted"/>
<dbReference type="InterPro" id="IPR007138">
    <property type="entry name" value="ABM_dom"/>
</dbReference>
<evidence type="ECO:0000313" key="2">
    <source>
        <dbReference type="EMBL" id="MER6905601.1"/>
    </source>
</evidence>
<dbReference type="SUPFAM" id="SSF54909">
    <property type="entry name" value="Dimeric alpha+beta barrel"/>
    <property type="match status" value="1"/>
</dbReference>
<keyword evidence="3" id="KW-1185">Reference proteome</keyword>